<feature type="compositionally biased region" description="Low complexity" evidence="7">
    <location>
        <begin position="661"/>
        <end position="684"/>
    </location>
</feature>
<dbReference type="InterPro" id="IPR043129">
    <property type="entry name" value="ATPase_NBD"/>
</dbReference>
<keyword evidence="10" id="KW-1185">Reference proteome</keyword>
<evidence type="ECO:0000256" key="5">
    <source>
        <dbReference type="ARBA" id="ARBA00023186"/>
    </source>
</evidence>
<dbReference type="Proteomes" id="UP000619260">
    <property type="component" value="Unassembled WGS sequence"/>
</dbReference>
<feature type="compositionally biased region" description="Gly residues" evidence="7">
    <location>
        <begin position="518"/>
        <end position="539"/>
    </location>
</feature>
<dbReference type="PROSITE" id="PS00329">
    <property type="entry name" value="HSP70_2"/>
    <property type="match status" value="1"/>
</dbReference>
<dbReference type="EMBL" id="BOPF01000004">
    <property type="protein sequence ID" value="GIJ44591.1"/>
    <property type="molecule type" value="Genomic_DNA"/>
</dbReference>
<feature type="transmembrane region" description="Helical" evidence="8">
    <location>
        <begin position="624"/>
        <end position="646"/>
    </location>
</feature>
<dbReference type="Gene3D" id="3.30.420.40">
    <property type="match status" value="2"/>
</dbReference>
<protein>
    <recommendedName>
        <fullName evidence="11">Hsp70 protein</fullName>
    </recommendedName>
</protein>
<accession>A0A8J4DP70</accession>
<keyword evidence="4" id="KW-0346">Stress response</keyword>
<organism evidence="9 10">
    <name type="scientific">Virgisporangium aliadipatigenens</name>
    <dbReference type="NCBI Taxonomy" id="741659"/>
    <lineage>
        <taxon>Bacteria</taxon>
        <taxon>Bacillati</taxon>
        <taxon>Actinomycetota</taxon>
        <taxon>Actinomycetes</taxon>
        <taxon>Micromonosporales</taxon>
        <taxon>Micromonosporaceae</taxon>
        <taxon>Virgisporangium</taxon>
    </lineage>
</organism>
<feature type="compositionally biased region" description="Low complexity" evidence="7">
    <location>
        <begin position="417"/>
        <end position="433"/>
    </location>
</feature>
<keyword evidence="3 6" id="KW-0067">ATP-binding</keyword>
<dbReference type="Pfam" id="PF00012">
    <property type="entry name" value="HSP70"/>
    <property type="match status" value="1"/>
</dbReference>
<evidence type="ECO:0000256" key="2">
    <source>
        <dbReference type="ARBA" id="ARBA00022741"/>
    </source>
</evidence>
<dbReference type="InterPro" id="IPR013126">
    <property type="entry name" value="Hsp_70_fam"/>
</dbReference>
<keyword evidence="8" id="KW-0472">Membrane</keyword>
<name>A0A8J4DP70_9ACTN</name>
<evidence type="ECO:0000256" key="1">
    <source>
        <dbReference type="ARBA" id="ARBA00007381"/>
    </source>
</evidence>
<evidence type="ECO:0000256" key="3">
    <source>
        <dbReference type="ARBA" id="ARBA00022840"/>
    </source>
</evidence>
<dbReference type="SUPFAM" id="SSF53067">
    <property type="entry name" value="Actin-like ATPase domain"/>
    <property type="match status" value="2"/>
</dbReference>
<dbReference type="Gene3D" id="3.90.640.10">
    <property type="entry name" value="Actin, Chain A, domain 4"/>
    <property type="match status" value="1"/>
</dbReference>
<feature type="compositionally biased region" description="Pro residues" evidence="7">
    <location>
        <begin position="604"/>
        <end position="614"/>
    </location>
</feature>
<keyword evidence="5" id="KW-0143">Chaperone</keyword>
<evidence type="ECO:0008006" key="11">
    <source>
        <dbReference type="Google" id="ProtNLM"/>
    </source>
</evidence>
<evidence type="ECO:0000313" key="10">
    <source>
        <dbReference type="Proteomes" id="UP000619260"/>
    </source>
</evidence>
<feature type="compositionally biased region" description="Gly residues" evidence="7">
    <location>
        <begin position="502"/>
        <end position="511"/>
    </location>
</feature>
<feature type="region of interest" description="Disordered" evidence="7">
    <location>
        <begin position="647"/>
        <end position="684"/>
    </location>
</feature>
<evidence type="ECO:0000256" key="7">
    <source>
        <dbReference type="SAM" id="MobiDB-lite"/>
    </source>
</evidence>
<feature type="compositionally biased region" description="Low complexity" evidence="7">
    <location>
        <begin position="382"/>
        <end position="397"/>
    </location>
</feature>
<feature type="compositionally biased region" description="Gly residues" evidence="7">
    <location>
        <begin position="480"/>
        <end position="494"/>
    </location>
</feature>
<sequence length="795" mass="79238">MPYLSRYQTRMRANKPPTRMLSPVNDDAYRIGIDFGTSNTVAVYTGPGGQVHPLVFDGSPTLPSAVCLNDTGGLLVGPDAVHAARVHPESYEPHPKRRIDEDVALLGGREIPVADMIAAVLRRVVTEARRVTGHAPGRAFLTYPAAWAQTRRGRLAAAAERAGLTGITLIPEPVAGAASFLAVAGAAVRPGACVVVYDLGGGTFDASVVRHGPGGFEVLSTEGLEEAGGLDVDAAVIEYFGTVFAPRHEAAWRRLTAPATPVDRRAHRLLWEDVRTGKEMLSRTSSTVIHLPLIEEDAPLGRGQFDELARPILDRTVRTTRSAIATAGIAMSEVAGIFLVGGASRMPLVATLLHQAFGTAPTILDQPELVVARGSLTIPDPAASARPVAGPAVAGPVSGPPAEGPGFAGSGGGRPGTAGTPAGFPAGGWSESTGGPGGPGGSPVGGSGFSGGGAGFPAGGPGQAGAGPGGSGFSSAASGGPLGPASGGPTGSTSGGPAAPASGGGAFGGSGFAAPGPASGGPASGGPTGFAGPVSGGSRTGAQATGGSHSSSWSHSSSGSHTTSGSFGVPQPVSGMPGGPPVVPLSVPPVPGPMTTGPMTGPVRPAPSGPYPAPPRRRSSNGPWILVAVLVVVLVCVSGLFVLMNLGGDDDPTGDRAGDVGATRGAATRGPAGTPGSTAGAAPTSAPWIGRWAGPIKQGSQSYDIDVTLKGGAVNAVIGEVAYDPLNCSGIWTLTAATDQEVRAKETITNDPKRTCVATTLVAFRPMDANRILVQIYTSMGYQADPIASGILSRK</sequence>
<feature type="compositionally biased region" description="Low complexity" evidence="7">
    <location>
        <begin position="545"/>
        <end position="575"/>
    </location>
</feature>
<evidence type="ECO:0000256" key="6">
    <source>
        <dbReference type="RuleBase" id="RU003322"/>
    </source>
</evidence>
<dbReference type="InterPro" id="IPR018181">
    <property type="entry name" value="Heat_shock_70_CS"/>
</dbReference>
<dbReference type="PANTHER" id="PTHR19375">
    <property type="entry name" value="HEAT SHOCK PROTEIN 70KDA"/>
    <property type="match status" value="1"/>
</dbReference>
<proteinExistence type="inferred from homology"/>
<keyword evidence="8" id="KW-0812">Transmembrane</keyword>
<dbReference type="PROSITE" id="PS01036">
    <property type="entry name" value="HSP70_3"/>
    <property type="match status" value="1"/>
</dbReference>
<comment type="similarity">
    <text evidence="1 6">Belongs to the heat shock protein 70 family.</text>
</comment>
<feature type="compositionally biased region" description="Pro residues" evidence="7">
    <location>
        <begin position="578"/>
        <end position="592"/>
    </location>
</feature>
<evidence type="ECO:0000313" key="9">
    <source>
        <dbReference type="EMBL" id="GIJ44591.1"/>
    </source>
</evidence>
<gene>
    <name evidence="9" type="ORF">Val02_14770</name>
</gene>
<keyword evidence="2 6" id="KW-0547">Nucleotide-binding</keyword>
<evidence type="ECO:0000256" key="8">
    <source>
        <dbReference type="SAM" id="Phobius"/>
    </source>
</evidence>
<dbReference type="GO" id="GO:0140662">
    <property type="term" value="F:ATP-dependent protein folding chaperone"/>
    <property type="evidence" value="ECO:0007669"/>
    <property type="project" value="InterPro"/>
</dbReference>
<evidence type="ECO:0000256" key="4">
    <source>
        <dbReference type="ARBA" id="ARBA00023016"/>
    </source>
</evidence>
<comment type="caution">
    <text evidence="9">The sequence shown here is derived from an EMBL/GenBank/DDBJ whole genome shotgun (WGS) entry which is preliminary data.</text>
</comment>
<dbReference type="GO" id="GO:0005524">
    <property type="term" value="F:ATP binding"/>
    <property type="evidence" value="ECO:0007669"/>
    <property type="project" value="UniProtKB-KW"/>
</dbReference>
<feature type="compositionally biased region" description="Gly residues" evidence="7">
    <location>
        <begin position="406"/>
        <end position="416"/>
    </location>
</feature>
<dbReference type="AlphaFoldDB" id="A0A8J4DP70"/>
<feature type="compositionally biased region" description="Low complexity" evidence="7">
    <location>
        <begin position="593"/>
        <end position="603"/>
    </location>
</feature>
<keyword evidence="8" id="KW-1133">Transmembrane helix</keyword>
<reference evidence="9" key="1">
    <citation type="submission" date="2021-01" db="EMBL/GenBank/DDBJ databases">
        <title>Whole genome shotgun sequence of Virgisporangium aliadipatigenens NBRC 105644.</title>
        <authorList>
            <person name="Komaki H."/>
            <person name="Tamura T."/>
        </authorList>
    </citation>
    <scope>NUCLEOTIDE SEQUENCE</scope>
    <source>
        <strain evidence="9">NBRC 105644</strain>
    </source>
</reference>
<dbReference type="PRINTS" id="PR00301">
    <property type="entry name" value="HEATSHOCK70"/>
</dbReference>
<feature type="region of interest" description="Disordered" evidence="7">
    <location>
        <begin position="382"/>
        <end position="617"/>
    </location>
</feature>
<feature type="compositionally biased region" description="Gly residues" evidence="7">
    <location>
        <begin position="434"/>
        <end position="472"/>
    </location>
</feature>